<evidence type="ECO:0000256" key="3">
    <source>
        <dbReference type="ARBA" id="ARBA00022692"/>
    </source>
</evidence>
<dbReference type="InterPro" id="IPR051258">
    <property type="entry name" value="Diverse_Substrate_Transporter"/>
</dbReference>
<feature type="transmembrane region" description="Helical" evidence="6">
    <location>
        <begin position="99"/>
        <end position="122"/>
    </location>
</feature>
<comment type="subcellular location">
    <subcellularLocation>
        <location evidence="1">Cell membrane</location>
        <topology evidence="1">Multi-pass membrane protein</topology>
    </subcellularLocation>
</comment>
<keyword evidence="3 6" id="KW-0812">Transmembrane</keyword>
<dbReference type="Pfam" id="PF00892">
    <property type="entry name" value="EamA"/>
    <property type="match status" value="2"/>
</dbReference>
<evidence type="ECO:0000313" key="9">
    <source>
        <dbReference type="Proteomes" id="UP001596270"/>
    </source>
</evidence>
<evidence type="ECO:0000259" key="7">
    <source>
        <dbReference type="Pfam" id="PF00892"/>
    </source>
</evidence>
<proteinExistence type="predicted"/>
<feature type="transmembrane region" description="Helical" evidence="6">
    <location>
        <begin position="254"/>
        <end position="273"/>
    </location>
</feature>
<dbReference type="PANTHER" id="PTHR42920">
    <property type="entry name" value="OS03G0707200 PROTEIN-RELATED"/>
    <property type="match status" value="1"/>
</dbReference>
<organism evidence="8 9">
    <name type="scientific">Polaromonas aquatica</name>
    <dbReference type="NCBI Taxonomy" id="332657"/>
    <lineage>
        <taxon>Bacteria</taxon>
        <taxon>Pseudomonadati</taxon>
        <taxon>Pseudomonadota</taxon>
        <taxon>Betaproteobacteria</taxon>
        <taxon>Burkholderiales</taxon>
        <taxon>Comamonadaceae</taxon>
        <taxon>Polaromonas</taxon>
    </lineage>
</organism>
<dbReference type="RefSeq" id="WP_371437429.1">
    <property type="nucleotide sequence ID" value="NZ_JBHSRS010000005.1"/>
</dbReference>
<evidence type="ECO:0000256" key="1">
    <source>
        <dbReference type="ARBA" id="ARBA00004651"/>
    </source>
</evidence>
<gene>
    <name evidence="8" type="ORF">ACFQND_03660</name>
</gene>
<accession>A0ABW1TS41</accession>
<evidence type="ECO:0000256" key="6">
    <source>
        <dbReference type="SAM" id="Phobius"/>
    </source>
</evidence>
<comment type="caution">
    <text evidence="8">The sequence shown here is derived from an EMBL/GenBank/DDBJ whole genome shotgun (WGS) entry which is preliminary data.</text>
</comment>
<keyword evidence="5 6" id="KW-0472">Membrane</keyword>
<evidence type="ECO:0000256" key="2">
    <source>
        <dbReference type="ARBA" id="ARBA00022475"/>
    </source>
</evidence>
<dbReference type="EMBL" id="JBHSRS010000005">
    <property type="protein sequence ID" value="MFC6280329.1"/>
    <property type="molecule type" value="Genomic_DNA"/>
</dbReference>
<feature type="transmembrane region" description="Helical" evidence="6">
    <location>
        <begin position="36"/>
        <end position="57"/>
    </location>
</feature>
<protein>
    <submittedName>
        <fullName evidence="8">DMT family transporter</fullName>
    </submittedName>
</protein>
<dbReference type="PANTHER" id="PTHR42920:SF11">
    <property type="entry name" value="INNER MEMBRANE PROTEIN YTFF"/>
    <property type="match status" value="1"/>
</dbReference>
<feature type="domain" description="EamA" evidence="7">
    <location>
        <begin position="13"/>
        <end position="145"/>
    </location>
</feature>
<feature type="transmembrane region" description="Helical" evidence="6">
    <location>
        <begin position="73"/>
        <end position="93"/>
    </location>
</feature>
<feature type="transmembrane region" description="Helical" evidence="6">
    <location>
        <begin position="158"/>
        <end position="178"/>
    </location>
</feature>
<feature type="transmembrane region" description="Helical" evidence="6">
    <location>
        <begin position="129"/>
        <end position="146"/>
    </location>
</feature>
<evidence type="ECO:0000256" key="5">
    <source>
        <dbReference type="ARBA" id="ARBA00023136"/>
    </source>
</evidence>
<dbReference type="Gene3D" id="1.10.3730.20">
    <property type="match status" value="1"/>
</dbReference>
<feature type="domain" description="EamA" evidence="7">
    <location>
        <begin position="160"/>
        <end position="296"/>
    </location>
</feature>
<dbReference type="Proteomes" id="UP001596270">
    <property type="component" value="Unassembled WGS sequence"/>
</dbReference>
<dbReference type="InterPro" id="IPR000620">
    <property type="entry name" value="EamA_dom"/>
</dbReference>
<keyword evidence="4 6" id="KW-1133">Transmembrane helix</keyword>
<feature type="transmembrane region" description="Helical" evidence="6">
    <location>
        <begin position="223"/>
        <end position="242"/>
    </location>
</feature>
<name>A0ABW1TS41_9BURK</name>
<reference evidence="9" key="1">
    <citation type="journal article" date="2019" name="Int. J. Syst. Evol. Microbiol.">
        <title>The Global Catalogue of Microorganisms (GCM) 10K type strain sequencing project: providing services to taxonomists for standard genome sequencing and annotation.</title>
        <authorList>
            <consortium name="The Broad Institute Genomics Platform"/>
            <consortium name="The Broad Institute Genome Sequencing Center for Infectious Disease"/>
            <person name="Wu L."/>
            <person name="Ma J."/>
        </authorList>
    </citation>
    <scope>NUCLEOTIDE SEQUENCE [LARGE SCALE GENOMIC DNA]</scope>
    <source>
        <strain evidence="9">CCUG 39402</strain>
    </source>
</reference>
<feature type="transmembrane region" description="Helical" evidence="6">
    <location>
        <begin position="279"/>
        <end position="300"/>
    </location>
</feature>
<feature type="transmembrane region" description="Helical" evidence="6">
    <location>
        <begin position="190"/>
        <end position="211"/>
    </location>
</feature>
<dbReference type="InterPro" id="IPR037185">
    <property type="entry name" value="EmrE-like"/>
</dbReference>
<keyword evidence="9" id="KW-1185">Reference proteome</keyword>
<dbReference type="SUPFAM" id="SSF103481">
    <property type="entry name" value="Multidrug resistance efflux transporter EmrE"/>
    <property type="match status" value="2"/>
</dbReference>
<feature type="transmembrane region" description="Helical" evidence="6">
    <location>
        <begin position="12"/>
        <end position="30"/>
    </location>
</feature>
<evidence type="ECO:0000256" key="4">
    <source>
        <dbReference type="ARBA" id="ARBA00022989"/>
    </source>
</evidence>
<keyword evidence="2" id="KW-1003">Cell membrane</keyword>
<sequence>MPEATPRQVRLALLVIWFIPVLWTANYVVARMAPGVIGPYALALGRWLLAAVVLFALSGGELWQKRSELARTWWQYLVLGFLGMLVCGAWVYLGARSTGAVNIALIYSASPVLIGLGAALWLGERFSKLQATGVVVAMAGVLHVVLKGQWSALGSVQFVPGDAWIVGATFAWAAYALLQKKWPSTLSATARLAACCAGGVILLAPCAMWESTVPGLTQWGTRAWTLIAVAGVIPGLGAYWIYGWAQKVIGASRVAVALYLGPLYTAFVAWALLGEAPGLHHAVGAALILPGVFLVSGAGFRKTEAATGISPHTVSK</sequence>
<evidence type="ECO:0000313" key="8">
    <source>
        <dbReference type="EMBL" id="MFC6280329.1"/>
    </source>
</evidence>